<evidence type="ECO:0000313" key="1">
    <source>
        <dbReference type="Proteomes" id="UP000001819"/>
    </source>
</evidence>
<organism evidence="1 2">
    <name type="scientific">Drosophila pseudoobscura pseudoobscura</name>
    <name type="common">Fruit fly</name>
    <dbReference type="NCBI Taxonomy" id="46245"/>
    <lineage>
        <taxon>Eukaryota</taxon>
        <taxon>Metazoa</taxon>
        <taxon>Ecdysozoa</taxon>
        <taxon>Arthropoda</taxon>
        <taxon>Hexapoda</taxon>
        <taxon>Insecta</taxon>
        <taxon>Pterygota</taxon>
        <taxon>Neoptera</taxon>
        <taxon>Endopterygota</taxon>
        <taxon>Diptera</taxon>
        <taxon>Brachycera</taxon>
        <taxon>Muscomorpha</taxon>
        <taxon>Ephydroidea</taxon>
        <taxon>Drosophilidae</taxon>
        <taxon>Drosophila</taxon>
        <taxon>Sophophora</taxon>
    </lineage>
</organism>
<proteinExistence type="predicted"/>
<name>A0A6I8UF89_DROPS</name>
<accession>A0A6I8UF89</accession>
<gene>
    <name evidence="2" type="primary">LOC4814452</name>
</gene>
<dbReference type="Proteomes" id="UP000001819">
    <property type="component" value="Chromosome X"/>
</dbReference>
<protein>
    <submittedName>
        <fullName evidence="2">Uncharacterized protein isoform X1</fullName>
    </submittedName>
</protein>
<dbReference type="FunCoup" id="A0A6I8UF89">
    <property type="interactions" value="21"/>
</dbReference>
<sequence>MIVCCIFQGMRPPRPSNFITNHIYLSHNNDYDRNVEKLCERATLHNKRVMLITSRKYPLPREHDGRQTASKGRISVCRLIDIEATPQQLLDLHDGYQPFHGLPDLIIFDLHSIIAEVLQRPVMQQCSTDKLVRHIAKCSAAFANYRELVCNEWLVAGDSGKSVTENGSHGVDTIVVMSQESYPMTPAQFKLLMGLYFWGNECYTSFSKLSAQISISQGLTA</sequence>
<keyword evidence="1" id="KW-1185">Reference proteome</keyword>
<dbReference type="AlphaFoldDB" id="A0A6I8UF89"/>
<dbReference type="RefSeq" id="XP_001354576.4">
    <property type="nucleotide sequence ID" value="XM_001354540.4"/>
</dbReference>
<dbReference type="InParanoid" id="A0A6I8UF89"/>
<dbReference type="ExpressionAtlas" id="A0A6I8UF89">
    <property type="expression patterns" value="baseline"/>
</dbReference>
<dbReference type="KEGG" id="dpo:4814452"/>
<reference evidence="2" key="1">
    <citation type="submission" date="2025-08" db="UniProtKB">
        <authorList>
            <consortium name="RefSeq"/>
        </authorList>
    </citation>
    <scope>IDENTIFICATION</scope>
    <source>
        <strain evidence="2">MV-25-SWS-2005</strain>
        <tissue evidence="2">Whole body</tissue>
    </source>
</reference>
<evidence type="ECO:0000313" key="2">
    <source>
        <dbReference type="RefSeq" id="XP_001354576.4"/>
    </source>
</evidence>